<evidence type="ECO:0000256" key="2">
    <source>
        <dbReference type="SAM" id="SignalP"/>
    </source>
</evidence>
<comment type="caution">
    <text evidence="4">The sequence shown here is derived from an EMBL/GenBank/DDBJ whole genome shotgun (WGS) entry which is preliminary data.</text>
</comment>
<evidence type="ECO:0000259" key="3">
    <source>
        <dbReference type="SMART" id="SM00062"/>
    </source>
</evidence>
<feature type="domain" description="Solute-binding protein family 3/N-terminal" evidence="3">
    <location>
        <begin position="29"/>
        <end position="250"/>
    </location>
</feature>
<dbReference type="PANTHER" id="PTHR35936:SF25">
    <property type="entry name" value="ABC TRANSPORTER SUBSTRATE-BINDING PROTEIN"/>
    <property type="match status" value="1"/>
</dbReference>
<dbReference type="PANTHER" id="PTHR35936">
    <property type="entry name" value="MEMBRANE-BOUND LYTIC MUREIN TRANSGLYCOSYLASE F"/>
    <property type="match status" value="1"/>
</dbReference>
<keyword evidence="5" id="KW-1185">Reference proteome</keyword>
<dbReference type="Proteomes" id="UP001627408">
    <property type="component" value="Unassembled WGS sequence"/>
</dbReference>
<gene>
    <name evidence="4" type="ORF">ACERZ8_12675</name>
</gene>
<feature type="signal peptide" evidence="2">
    <location>
        <begin position="1"/>
        <end position="22"/>
    </location>
</feature>
<protein>
    <submittedName>
        <fullName evidence="4">Substrate-binding periplasmic protein</fullName>
    </submittedName>
</protein>
<feature type="chain" id="PRO_5047464411" evidence="2">
    <location>
        <begin position="23"/>
        <end position="250"/>
    </location>
</feature>
<evidence type="ECO:0000313" key="5">
    <source>
        <dbReference type="Proteomes" id="UP001627408"/>
    </source>
</evidence>
<keyword evidence="1 2" id="KW-0732">Signal</keyword>
<organism evidence="4 5">
    <name type="scientific">Tateyamaria armeniaca</name>
    <dbReference type="NCBI Taxonomy" id="2518930"/>
    <lineage>
        <taxon>Bacteria</taxon>
        <taxon>Pseudomonadati</taxon>
        <taxon>Pseudomonadota</taxon>
        <taxon>Alphaproteobacteria</taxon>
        <taxon>Rhodobacterales</taxon>
        <taxon>Roseobacteraceae</taxon>
        <taxon>Tateyamaria</taxon>
    </lineage>
</organism>
<accession>A0ABW8UU83</accession>
<proteinExistence type="predicted"/>
<name>A0ABW8UU83_9RHOB</name>
<dbReference type="Gene3D" id="3.40.190.10">
    <property type="entry name" value="Periplasmic binding protein-like II"/>
    <property type="match status" value="2"/>
</dbReference>
<dbReference type="SMART" id="SM00062">
    <property type="entry name" value="PBPb"/>
    <property type="match status" value="1"/>
</dbReference>
<dbReference type="InterPro" id="IPR001638">
    <property type="entry name" value="Solute-binding_3/MltF_N"/>
</dbReference>
<dbReference type="EMBL" id="JBHDIY010000002">
    <property type="protein sequence ID" value="MFL4470695.1"/>
    <property type="molecule type" value="Genomic_DNA"/>
</dbReference>
<evidence type="ECO:0000256" key="1">
    <source>
        <dbReference type="ARBA" id="ARBA00022729"/>
    </source>
</evidence>
<dbReference type="SUPFAM" id="SSF53850">
    <property type="entry name" value="Periplasmic binding protein-like II"/>
    <property type="match status" value="1"/>
</dbReference>
<evidence type="ECO:0000313" key="4">
    <source>
        <dbReference type="EMBL" id="MFL4470695.1"/>
    </source>
</evidence>
<reference evidence="4 5" key="1">
    <citation type="submission" date="2024-08" db="EMBL/GenBank/DDBJ databases">
        <title>Tateyamaria sp. nov., isolated from marine algae.</title>
        <authorList>
            <person name="Choi B.J."/>
            <person name="Kim J.M."/>
            <person name="Lee J.K."/>
            <person name="Choi D.G."/>
            <person name="Bayburt H."/>
            <person name="Baek J.H."/>
            <person name="Han D.M."/>
            <person name="Jeon C.O."/>
        </authorList>
    </citation>
    <scope>NUCLEOTIDE SEQUENCE [LARGE SCALE GENOMIC DNA]</scope>
    <source>
        <strain evidence="4 5">KMU-156</strain>
    </source>
</reference>
<dbReference type="RefSeq" id="WP_407592542.1">
    <property type="nucleotide sequence ID" value="NZ_JBHDIY010000002.1"/>
</dbReference>
<sequence length="250" mass="27462">MTFSTRMITMAAAGLIAMAAWAQDVTAEVLTMTFGASIPPYAFPDTGRGIEVDIIREALAQSGIELDPVFVPARRIAFEFIQGKVDAASKDQGEDLTAHGGIYGDVSVQFQDVIFTLEERGFALAQPGDLEGLRVVAFQNASKHYSDWLSPLEGSANYTETADQSLQVKMLHRGRADAIVADLNIVQYLTKLVAEEGKIDIKPVTTTNFADPWGYRPAFRTEELRDKFNAGLKTLIDSGRYQEIVDSYVN</sequence>